<dbReference type="Gene3D" id="3.10.620.30">
    <property type="match status" value="1"/>
</dbReference>
<reference evidence="3 4" key="1">
    <citation type="submission" date="2020-03" db="EMBL/GenBank/DDBJ databases">
        <title>Genomic Encyclopedia of Type Strains, Phase IV (KMG-IV): sequencing the most valuable type-strain genomes for metagenomic binning, comparative biology and taxonomic classification.</title>
        <authorList>
            <person name="Goeker M."/>
        </authorList>
    </citation>
    <scope>NUCLEOTIDE SEQUENCE [LARGE SCALE GENOMIC DNA]</scope>
    <source>
        <strain evidence="3 4">DSM 105096</strain>
    </source>
</reference>
<evidence type="ECO:0000313" key="3">
    <source>
        <dbReference type="EMBL" id="NJC25032.1"/>
    </source>
</evidence>
<organism evidence="3 4">
    <name type="scientific">Neolewinella antarctica</name>
    <dbReference type="NCBI Taxonomy" id="442734"/>
    <lineage>
        <taxon>Bacteria</taxon>
        <taxon>Pseudomonadati</taxon>
        <taxon>Bacteroidota</taxon>
        <taxon>Saprospiria</taxon>
        <taxon>Saprospirales</taxon>
        <taxon>Lewinellaceae</taxon>
        <taxon>Neolewinella</taxon>
    </lineage>
</organism>
<evidence type="ECO:0000313" key="4">
    <source>
        <dbReference type="Proteomes" id="UP000770785"/>
    </source>
</evidence>
<dbReference type="Pfam" id="PF12969">
    <property type="entry name" value="DUF3857"/>
    <property type="match status" value="1"/>
</dbReference>
<dbReference type="Gene3D" id="2.60.40.3140">
    <property type="match status" value="1"/>
</dbReference>
<dbReference type="SUPFAM" id="SSF54001">
    <property type="entry name" value="Cysteine proteinases"/>
    <property type="match status" value="1"/>
</dbReference>
<dbReference type="Gene3D" id="2.60.120.1130">
    <property type="match status" value="1"/>
</dbReference>
<dbReference type="InterPro" id="IPR024618">
    <property type="entry name" value="DUF3857"/>
</dbReference>
<dbReference type="InterPro" id="IPR038765">
    <property type="entry name" value="Papain-like_cys_pep_sf"/>
</dbReference>
<proteinExistence type="predicted"/>
<dbReference type="EMBL" id="JAATJH010000001">
    <property type="protein sequence ID" value="NJC25032.1"/>
    <property type="molecule type" value="Genomic_DNA"/>
</dbReference>
<feature type="domain" description="DUF3857" evidence="2">
    <location>
        <begin position="55"/>
        <end position="216"/>
    </location>
</feature>
<feature type="chain" id="PRO_5047504760" evidence="1">
    <location>
        <begin position="22"/>
        <end position="639"/>
    </location>
</feature>
<sequence length="639" mass="71828">MRYLLQATLLSLLLLPAPAAAQLGEFSALTIPAALKENAHSVVRSVDYHWEVTSDHQAKLTVRRVVTVLDGLHDRESQLFIHYADDSKVTRFKATLYDRLGEKIREARKSEISDVRASGASFHDDSRVLVTKFDVVSYPYTVEFEYETKARDFSMVAGFPKIIPVKYRQSCERATYVALVPIDNELRHFSTELPEPNKATVDGKQQFTWELKNFAAQKEEAESPPLTETLPFLAITLDRFSIDGYAGSMATWEEFGTFIGTLLKGRDALPEGLKLLVQEKTVGLTTDVEKIDALYRLMQDRTRYVSVQLGIGGWQPFPVAYVEENKYGDCKALSNYMGAMLNEVGIESYPVLVNWNDDEFFPSRPAFTASSFNHVILYVPGEDMYLECTSSDAPTGYLGEGKDARNVLLITPTGGKLVATPAVTPADNGRIRTLAVDIQADGTAALVISGRYHGFSHEDFRSLLSHEKDRSKQLKYLSDRTIIPDVSGGKYSLSVAHDAPVANLEYATEVKNYVRKMGKRTFVPINKYGSFDYIPEKNDDRRTKLFNTYARFFVDTISLTFPADLEIESLGEAETSYEHAAGEYRATVSVVGNQLTWVRTLKILPVDLPASAYPEYRQFFVNVAEAENRMVVLRDRRTK</sequence>
<dbReference type="Proteomes" id="UP000770785">
    <property type="component" value="Unassembled WGS sequence"/>
</dbReference>
<accession>A0ABX0X732</accession>
<comment type="caution">
    <text evidence="3">The sequence shown here is derived from an EMBL/GenBank/DDBJ whole genome shotgun (WGS) entry which is preliminary data.</text>
</comment>
<dbReference type="RefSeq" id="WP_168035810.1">
    <property type="nucleotide sequence ID" value="NZ_JAATJH010000001.1"/>
</dbReference>
<keyword evidence="1" id="KW-0732">Signal</keyword>
<keyword evidence="4" id="KW-1185">Reference proteome</keyword>
<protein>
    <submittedName>
        <fullName evidence="3">Transglutaminase-like putative cysteine protease</fullName>
    </submittedName>
</protein>
<name>A0ABX0X732_9BACT</name>
<feature type="signal peptide" evidence="1">
    <location>
        <begin position="1"/>
        <end position="21"/>
    </location>
</feature>
<evidence type="ECO:0000259" key="2">
    <source>
        <dbReference type="Pfam" id="PF12969"/>
    </source>
</evidence>
<evidence type="ECO:0000256" key="1">
    <source>
        <dbReference type="SAM" id="SignalP"/>
    </source>
</evidence>
<gene>
    <name evidence="3" type="ORF">GGR27_000513</name>
</gene>